<gene>
    <name evidence="4" type="ORF">DI598_00120</name>
</gene>
<dbReference type="EMBL" id="QFOI01000001">
    <property type="protein sequence ID" value="PZP52673.1"/>
    <property type="molecule type" value="Genomic_DNA"/>
</dbReference>
<evidence type="ECO:0000259" key="3">
    <source>
        <dbReference type="PROSITE" id="PS50977"/>
    </source>
</evidence>
<sequence length="212" mass="24727">MPSKEKQQSDPLRINILQAVGDIIKTEGYTGLFIRNIARKANTSGKMIYYHFGNLDNLIETYIKEKDYWRVFTQDMESEKMMDIVQDPKALIKKILRHHFEEFDKHEEMQKVIVWEISQYSDILRKEADLREAFGEIVFKGIDPIFANSDIDFRTVAAIITAGIYYLVLHGKVNGSLFCGRDFNLQEDKELLFKTINQMVDISFELAKTKKS</sequence>
<accession>A0A2W5FCI2</accession>
<dbReference type="Proteomes" id="UP000249645">
    <property type="component" value="Unassembled WGS sequence"/>
</dbReference>
<evidence type="ECO:0000256" key="1">
    <source>
        <dbReference type="ARBA" id="ARBA00023125"/>
    </source>
</evidence>
<feature type="DNA-binding region" description="H-T-H motif" evidence="2">
    <location>
        <begin position="33"/>
        <end position="52"/>
    </location>
</feature>
<dbReference type="PANTHER" id="PTHR30328:SF54">
    <property type="entry name" value="HTH-TYPE TRANSCRIPTIONAL REPRESSOR SCO4008"/>
    <property type="match status" value="1"/>
</dbReference>
<dbReference type="InterPro" id="IPR009057">
    <property type="entry name" value="Homeodomain-like_sf"/>
</dbReference>
<evidence type="ECO:0000313" key="4">
    <source>
        <dbReference type="EMBL" id="PZP52673.1"/>
    </source>
</evidence>
<dbReference type="InterPro" id="IPR001647">
    <property type="entry name" value="HTH_TetR"/>
</dbReference>
<dbReference type="AlphaFoldDB" id="A0A2W5FCI2"/>
<evidence type="ECO:0000256" key="2">
    <source>
        <dbReference type="PROSITE-ProRule" id="PRU00335"/>
    </source>
</evidence>
<organism evidence="4 5">
    <name type="scientific">Pseudopedobacter saltans</name>
    <dbReference type="NCBI Taxonomy" id="151895"/>
    <lineage>
        <taxon>Bacteria</taxon>
        <taxon>Pseudomonadati</taxon>
        <taxon>Bacteroidota</taxon>
        <taxon>Sphingobacteriia</taxon>
        <taxon>Sphingobacteriales</taxon>
        <taxon>Sphingobacteriaceae</taxon>
        <taxon>Pseudopedobacter</taxon>
    </lineage>
</organism>
<dbReference type="GO" id="GO:0003677">
    <property type="term" value="F:DNA binding"/>
    <property type="evidence" value="ECO:0007669"/>
    <property type="project" value="UniProtKB-UniRule"/>
</dbReference>
<dbReference type="PROSITE" id="PS50977">
    <property type="entry name" value="HTH_TETR_2"/>
    <property type="match status" value="1"/>
</dbReference>
<protein>
    <recommendedName>
        <fullName evidence="3">HTH tetR-type domain-containing protein</fullName>
    </recommendedName>
</protein>
<dbReference type="PANTHER" id="PTHR30328">
    <property type="entry name" value="TRANSCRIPTIONAL REPRESSOR"/>
    <property type="match status" value="1"/>
</dbReference>
<dbReference type="PRINTS" id="PR00455">
    <property type="entry name" value="HTHTETR"/>
</dbReference>
<keyword evidence="1 2" id="KW-0238">DNA-binding</keyword>
<dbReference type="Gene3D" id="1.10.357.10">
    <property type="entry name" value="Tetracycline Repressor, domain 2"/>
    <property type="match status" value="1"/>
</dbReference>
<name>A0A2W5FCI2_9SPHI</name>
<evidence type="ECO:0000313" key="5">
    <source>
        <dbReference type="Proteomes" id="UP000249645"/>
    </source>
</evidence>
<dbReference type="SUPFAM" id="SSF46689">
    <property type="entry name" value="Homeodomain-like"/>
    <property type="match status" value="1"/>
</dbReference>
<feature type="domain" description="HTH tetR-type" evidence="3">
    <location>
        <begin position="10"/>
        <end position="70"/>
    </location>
</feature>
<reference evidence="4 5" key="1">
    <citation type="submission" date="2017-11" db="EMBL/GenBank/DDBJ databases">
        <title>Infants hospitalized years apart are colonized by the same room-sourced microbial strains.</title>
        <authorList>
            <person name="Brooks B."/>
            <person name="Olm M.R."/>
            <person name="Firek B.A."/>
            <person name="Baker R."/>
            <person name="Thomas B.C."/>
            <person name="Morowitz M.J."/>
            <person name="Banfield J.F."/>
        </authorList>
    </citation>
    <scope>NUCLEOTIDE SEQUENCE [LARGE SCALE GENOMIC DNA]</scope>
    <source>
        <strain evidence="4">S2_009_000_R2_76</strain>
    </source>
</reference>
<dbReference type="InterPro" id="IPR050109">
    <property type="entry name" value="HTH-type_TetR-like_transc_reg"/>
</dbReference>
<comment type="caution">
    <text evidence="4">The sequence shown here is derived from an EMBL/GenBank/DDBJ whole genome shotgun (WGS) entry which is preliminary data.</text>
</comment>
<proteinExistence type="predicted"/>
<dbReference type="Pfam" id="PF00440">
    <property type="entry name" value="TetR_N"/>
    <property type="match status" value="1"/>
</dbReference>